<dbReference type="InterPro" id="IPR053793">
    <property type="entry name" value="PB1-like"/>
</dbReference>
<feature type="domain" description="CBS" evidence="9">
    <location>
        <begin position="1035"/>
        <end position="1091"/>
    </location>
</feature>
<dbReference type="Gene3D" id="3.40.850.10">
    <property type="entry name" value="Kinesin motor domain"/>
    <property type="match status" value="2"/>
</dbReference>
<evidence type="ECO:0000256" key="5">
    <source>
        <dbReference type="PROSITE-ProRule" id="PRU00782"/>
    </source>
</evidence>
<dbReference type="Pfam" id="PF00063">
    <property type="entry name" value="Myosin_head"/>
    <property type="match status" value="3"/>
</dbReference>
<comment type="similarity">
    <text evidence="5">Belongs to the TRAFAC class myosin-kinesin ATPase superfamily. Myosin family.</text>
</comment>
<keyword evidence="6" id="KW-0175">Coiled coil</keyword>
<dbReference type="PROSITE" id="PS51371">
    <property type="entry name" value="CBS"/>
    <property type="match status" value="9"/>
</dbReference>
<dbReference type="InterPro" id="IPR051462">
    <property type="entry name" value="CBS_domain-containing"/>
</dbReference>
<feature type="domain" description="CBS" evidence="9">
    <location>
        <begin position="1962"/>
        <end position="2021"/>
    </location>
</feature>
<dbReference type="InterPro" id="IPR027417">
    <property type="entry name" value="P-loop_NTPase"/>
</dbReference>
<keyword evidence="8" id="KW-0812">Transmembrane</keyword>
<dbReference type="GO" id="GO:0016459">
    <property type="term" value="C:myosin complex"/>
    <property type="evidence" value="ECO:0007669"/>
    <property type="project" value="UniProtKB-KW"/>
</dbReference>
<dbReference type="CDD" id="cd00124">
    <property type="entry name" value="MYSc"/>
    <property type="match status" value="1"/>
</dbReference>
<keyword evidence="1" id="KW-0677">Repeat</keyword>
<feature type="coiled-coil region" evidence="6">
    <location>
        <begin position="803"/>
        <end position="830"/>
    </location>
</feature>
<proteinExistence type="inferred from homology"/>
<dbReference type="GO" id="GO:0003774">
    <property type="term" value="F:cytoskeletal motor activity"/>
    <property type="evidence" value="ECO:0007669"/>
    <property type="project" value="UniProtKB-UniRule"/>
</dbReference>
<dbReference type="Pfam" id="PF00564">
    <property type="entry name" value="PB1"/>
    <property type="match status" value="1"/>
</dbReference>
<organism evidence="12 13">
    <name type="scientific">Chrysophaeum taylorii</name>
    <dbReference type="NCBI Taxonomy" id="2483200"/>
    <lineage>
        <taxon>Eukaryota</taxon>
        <taxon>Sar</taxon>
        <taxon>Stramenopiles</taxon>
        <taxon>Ochrophyta</taxon>
        <taxon>Pelagophyceae</taxon>
        <taxon>Pelagomonadales</taxon>
        <taxon>Pelagomonadaceae</taxon>
        <taxon>Chrysophaeum</taxon>
    </lineage>
</organism>
<feature type="region of interest" description="Disordered" evidence="7">
    <location>
        <begin position="972"/>
        <end position="1009"/>
    </location>
</feature>
<dbReference type="SMART" id="SM00666">
    <property type="entry name" value="PB1"/>
    <property type="match status" value="1"/>
</dbReference>
<evidence type="ECO:0000256" key="1">
    <source>
        <dbReference type="ARBA" id="ARBA00022737"/>
    </source>
</evidence>
<dbReference type="Proteomes" id="UP001230188">
    <property type="component" value="Unassembled WGS sequence"/>
</dbReference>
<dbReference type="SUPFAM" id="SSF52540">
    <property type="entry name" value="P-loop containing nucleoside triphosphate hydrolases"/>
    <property type="match status" value="1"/>
</dbReference>
<evidence type="ECO:0000256" key="6">
    <source>
        <dbReference type="SAM" id="Coils"/>
    </source>
</evidence>
<dbReference type="GO" id="GO:0005524">
    <property type="term" value="F:ATP binding"/>
    <property type="evidence" value="ECO:0007669"/>
    <property type="project" value="UniProtKB-UniRule"/>
</dbReference>
<feature type="domain" description="CBS" evidence="9">
    <location>
        <begin position="1100"/>
        <end position="1156"/>
    </location>
</feature>
<feature type="domain" description="Myosin motor" evidence="10">
    <location>
        <begin position="63"/>
        <end position="637"/>
    </location>
</feature>
<evidence type="ECO:0000256" key="4">
    <source>
        <dbReference type="PROSITE-ProRule" id="PRU00703"/>
    </source>
</evidence>
<dbReference type="EMBL" id="JAQMWT010000675">
    <property type="protein sequence ID" value="KAJ8598353.1"/>
    <property type="molecule type" value="Genomic_DNA"/>
</dbReference>
<feature type="compositionally biased region" description="Polar residues" evidence="7">
    <location>
        <begin position="1325"/>
        <end position="1341"/>
    </location>
</feature>
<keyword evidence="4" id="KW-0129">CBS domain</keyword>
<feature type="domain" description="PB1" evidence="11">
    <location>
        <begin position="2051"/>
        <end position="2134"/>
    </location>
</feature>
<evidence type="ECO:0000256" key="2">
    <source>
        <dbReference type="ARBA" id="ARBA00023123"/>
    </source>
</evidence>
<keyword evidence="3 5" id="KW-0505">Motor protein</keyword>
<dbReference type="InterPro" id="IPR036961">
    <property type="entry name" value="Kinesin_motor_dom_sf"/>
</dbReference>
<keyword evidence="5" id="KW-0009">Actin-binding</keyword>
<evidence type="ECO:0000259" key="11">
    <source>
        <dbReference type="PROSITE" id="PS51745"/>
    </source>
</evidence>
<dbReference type="SMART" id="SM00242">
    <property type="entry name" value="MYSc"/>
    <property type="match status" value="1"/>
</dbReference>
<dbReference type="Gene3D" id="1.10.10.820">
    <property type="match status" value="1"/>
</dbReference>
<feature type="region of interest" description="Disordered" evidence="7">
    <location>
        <begin position="1086"/>
        <end position="1105"/>
    </location>
</feature>
<feature type="binding site" evidence="5">
    <location>
        <begin position="134"/>
        <end position="141"/>
    </location>
    <ligand>
        <name>ATP</name>
        <dbReference type="ChEBI" id="CHEBI:30616"/>
    </ligand>
</feature>
<dbReference type="PANTHER" id="PTHR48108">
    <property type="entry name" value="CBS DOMAIN-CONTAINING PROTEIN CBSX2, CHLOROPLASTIC"/>
    <property type="match status" value="1"/>
</dbReference>
<feature type="domain" description="CBS" evidence="9">
    <location>
        <begin position="1243"/>
        <end position="1312"/>
    </location>
</feature>
<dbReference type="Gene3D" id="1.20.58.530">
    <property type="match status" value="1"/>
</dbReference>
<feature type="domain" description="CBS" evidence="9">
    <location>
        <begin position="1701"/>
        <end position="1759"/>
    </location>
</feature>
<protein>
    <recommendedName>
        <fullName evidence="14">Myosin-like protein</fullName>
    </recommendedName>
</protein>
<keyword evidence="5" id="KW-0067">ATP-binding</keyword>
<dbReference type="Gene3D" id="1.20.5.4820">
    <property type="match status" value="1"/>
</dbReference>
<dbReference type="InterPro" id="IPR000644">
    <property type="entry name" value="CBS_dom"/>
</dbReference>
<evidence type="ECO:0000259" key="10">
    <source>
        <dbReference type="PROSITE" id="PS51456"/>
    </source>
</evidence>
<keyword evidence="5" id="KW-0547">Nucleotide-binding</keyword>
<feature type="domain" description="CBS" evidence="9">
    <location>
        <begin position="1768"/>
        <end position="1841"/>
    </location>
</feature>
<dbReference type="Pfam" id="PF00571">
    <property type="entry name" value="CBS"/>
    <property type="match status" value="11"/>
</dbReference>
<dbReference type="PROSITE" id="PS50096">
    <property type="entry name" value="IQ"/>
    <property type="match status" value="2"/>
</dbReference>
<evidence type="ECO:0000256" key="8">
    <source>
        <dbReference type="SAM" id="Phobius"/>
    </source>
</evidence>
<evidence type="ECO:0000313" key="13">
    <source>
        <dbReference type="Proteomes" id="UP001230188"/>
    </source>
</evidence>
<dbReference type="PANTHER" id="PTHR48108:SF26">
    <property type="entry name" value="CBS DOMAIN-CONTAINING PROTEIN DDB_G0289609"/>
    <property type="match status" value="1"/>
</dbReference>
<evidence type="ECO:0008006" key="14">
    <source>
        <dbReference type="Google" id="ProtNLM"/>
    </source>
</evidence>
<comment type="caution">
    <text evidence="5">Lacks conserved residue(s) required for the propagation of feature annotation.</text>
</comment>
<feature type="transmembrane region" description="Helical" evidence="8">
    <location>
        <begin position="2152"/>
        <end position="2170"/>
    </location>
</feature>
<gene>
    <name evidence="12" type="ORF">CTAYLR_003014</name>
</gene>
<dbReference type="SUPFAM" id="SSF54277">
    <property type="entry name" value="CAD &amp; PB1 domains"/>
    <property type="match status" value="1"/>
</dbReference>
<dbReference type="SMART" id="SM00116">
    <property type="entry name" value="CBS"/>
    <property type="match status" value="12"/>
</dbReference>
<evidence type="ECO:0000256" key="7">
    <source>
        <dbReference type="SAM" id="MobiDB-lite"/>
    </source>
</evidence>
<dbReference type="InterPro" id="IPR001609">
    <property type="entry name" value="Myosin_head_motor_dom-like"/>
</dbReference>
<sequence>MDDVVESRVWIRDPKLAWVPATVEGREGCTVRLVEESGKREVVFADEEALARNVKARNSGRASEVEDLASLRFVNEPGILHVVRRRFEASKMYTSAGKTVMVATNPYRSVEARGRLSSVAARVLEGSGSVLLSGESGAGKTETARLLLRHLDESTVAEETISLLDCFGNARTARNKNSSRFGKWIVLGFDRGKKMVGASVRTLLLETGRCVRRDAREERGFHVFYEVGSADANLVERSVCSRGGVVDATDEAMFSKRSRVLEKVCDSYRGAWEAVRGLMEVGRVEFGREGEVDPETRSHLVAASRIFGRDLETAFTSSSDGYRARDAFIKTAYEQIFSGLVDACNAKLGSRSSAVDVVGVLDVPGFSRDRHTLDQLLMNFANERLQRYYVECVFEADRREYESEGIEVVEWEEFVGVDATPTLEAFVATLDDDQDGGGGGEMMALSSNEGSGLFCVQHFAGEVEYDLRDDDDSTSERRRRNHPAVAALFPLAVFAAAAAAGQKKQEGTGSRFRIAELFEEIAALASPFFIRCVKPNDAADPSIFDRPRVVEQLRYFGVLEAAKNARAGYAVRLPHAVFVDRYAALAAAPVEDEDDAVDRDARSAAATILEDVSGAALGKTRVFLREEAVDALEERLVVRRSRAAVSISAAARGRAARARFRRIAEAQLVIGKRSRGRAVRRRLGKSSRLHALVRGVLARTAFRRISSAAAKRRSRLLALQSFARMLPAFRFFKTGRVGPLACAVAGGRCAAPVSRVELAARRAAHQAARDAAVERRDFGAASAFQAEATTSANLVARVWAGDRAQELHEALAAEAEAARLELQHDKAAATSSSSLERLDAIVSRADAARLESCPTRAALREAAEAAETDLRAAINRRDFAACARLEPRAKKFKERLASISEDETVEGLSARLEAALGARDFEACARLEADLARAKSLEADRAADPEPKVVAARAKRAAAVAAKDWRAAGRAQAELRKWEPATPPRFSRSRSASSRSASMPPLLSSKAPSVVSDITVDTTAASSKKSTSYRSVARLRPDKPVVASVSATLRRVCSVIAKRRLDCALLTERDKVKGIVTDSDVARAVAGGLDPDTTPASRAMTPDPRCVRASDPALDALKLMIDHKFRHLPVLDDSGDIVGVLRLNKLLHEVIDKIETRDADSTASPLRSVVVVVNSSGSSSSSTVDETRSVREAARLVAATKRAALAIDPLTGDLRGILSAKDILARVVAKGLPLDTTRVADVMTEDPDTIDASATTLDALRMMHDNHYLHLPVVDDKKDKTRSSSGGGGSSILGVVDALQVADAADWGALLLAGGGGGGGDSCSEKSAPSARSTSVASQPQPQKPVEKLRPDRKPLIVATGDPVAAVCEAMAERRTDCALVATADGALVGILTDHDVAKRGVAGFENNIKTRPCDDIMTRHPKCVGLGDGALDALKLMVKDRLRHLAVIEEDGAMAGVLHVNRVLSEAIGRVEKLRSSYVGGDDDATEMVEAMVASLAAKNRATRKKKNITKTLAPLLERLYSGPTTLRALLGDDATRRDCLIPATATVVDAAAVMAATGRAVLATDKNDCLVGIVTPKDVSKSVFGPQNLGETTVETIMTRNPDVVDAAATLLEAMHQMHDGGYLHLPVVVDGDRKQVAGVVDVTELALATMGGNGAEGWSSLVGLDDDDDDDGGGGGAASSERSATLVEEEVHKTVAHLRPDKHPVILDASESISDACAAIASRRTDCAILTRNGRLAGIVTDNDVARKGIATSLDLATTPVEEIMTPNPKVVKSGEPALDALKLMVANKFRHLPVVVDDDHHHQEKEGSSSLSAGKNIVGVLSIHRCLHAAVDKLEKLEEASSASKTDVEALVDTVSKQTPHKKKGDLVHALGPLIETLMGSSAKTLGALLGSSDRRDCLVPHTSTVLDAALVIAATRRAVLATDGDNKLVGILTPKDLLARVVVPGLDPDSSRVEDVMTRAPDVAPPDATLLGALEMMHDRRYLHLPVVDDDHQVLGVVDVMELVYATMGADDGHDGWSTLLAAAADDDQRSEISSVRGDEALAPFDSIFTYKITDDAGHLHRVQASDEHFDELREAIKIRLDCDSDLEITYQDDDGDALILRDDTSLVDAVSHARSSGLGFLKLLATPRVPPRRQLTPPKTKGNQKLTLAITLAALLAVVLVSSMSRR</sequence>
<dbReference type="SUPFAM" id="SSF54631">
    <property type="entry name" value="CBS-domain pair"/>
    <property type="match status" value="6"/>
</dbReference>
<evidence type="ECO:0000256" key="3">
    <source>
        <dbReference type="ARBA" id="ARBA00023175"/>
    </source>
</evidence>
<evidence type="ECO:0000259" key="9">
    <source>
        <dbReference type="PROSITE" id="PS51371"/>
    </source>
</evidence>
<feature type="region of interest" description="Disordered" evidence="7">
    <location>
        <begin position="1321"/>
        <end position="1355"/>
    </location>
</feature>
<dbReference type="Gene3D" id="3.10.580.10">
    <property type="entry name" value="CBS-domain"/>
    <property type="match status" value="6"/>
</dbReference>
<keyword evidence="8" id="KW-0472">Membrane</keyword>
<feature type="domain" description="CBS" evidence="9">
    <location>
        <begin position="1418"/>
        <end position="1475"/>
    </location>
</feature>
<feature type="domain" description="CBS" evidence="9">
    <location>
        <begin position="1600"/>
        <end position="1659"/>
    </location>
</feature>
<dbReference type="GO" id="GO:0003779">
    <property type="term" value="F:actin binding"/>
    <property type="evidence" value="ECO:0007669"/>
    <property type="project" value="UniProtKB-KW"/>
</dbReference>
<dbReference type="Gene3D" id="1.20.120.720">
    <property type="entry name" value="Myosin VI head, motor domain, U50 subdomain"/>
    <property type="match status" value="1"/>
</dbReference>
<dbReference type="InterPro" id="IPR046342">
    <property type="entry name" value="CBS_dom_sf"/>
</dbReference>
<name>A0AAD7U5C2_9STRA</name>
<feature type="region of interest" description="Disordered" evidence="7">
    <location>
        <begin position="1661"/>
        <end position="1688"/>
    </location>
</feature>
<feature type="compositionally biased region" description="Low complexity" evidence="7">
    <location>
        <begin position="984"/>
        <end position="1005"/>
    </location>
</feature>
<keyword evidence="2 5" id="KW-0518">Myosin</keyword>
<dbReference type="PROSITE" id="PS51745">
    <property type="entry name" value="PB1"/>
    <property type="match status" value="1"/>
</dbReference>
<reference evidence="12" key="1">
    <citation type="submission" date="2023-01" db="EMBL/GenBank/DDBJ databases">
        <title>Metagenome sequencing of chrysophaentin producing Chrysophaeum taylorii.</title>
        <authorList>
            <person name="Davison J."/>
            <person name="Bewley C."/>
        </authorList>
    </citation>
    <scope>NUCLEOTIDE SEQUENCE</scope>
    <source>
        <strain evidence="12">NIES-1699</strain>
    </source>
</reference>
<evidence type="ECO:0000313" key="12">
    <source>
        <dbReference type="EMBL" id="KAJ8598353.1"/>
    </source>
</evidence>
<accession>A0AAD7U5C2</accession>
<keyword evidence="8" id="KW-1133">Transmembrane helix</keyword>
<keyword evidence="13" id="KW-1185">Reference proteome</keyword>
<dbReference type="PROSITE" id="PS51456">
    <property type="entry name" value="MYOSIN_MOTOR"/>
    <property type="match status" value="1"/>
</dbReference>
<feature type="compositionally biased region" description="Basic and acidic residues" evidence="7">
    <location>
        <begin position="1345"/>
        <end position="1355"/>
    </location>
</feature>
<dbReference type="InterPro" id="IPR000270">
    <property type="entry name" value="PB1_dom"/>
</dbReference>
<comment type="caution">
    <text evidence="12">The sequence shown here is derived from an EMBL/GenBank/DDBJ whole genome shotgun (WGS) entry which is preliminary data.</text>
</comment>
<feature type="domain" description="CBS" evidence="9">
    <location>
        <begin position="1351"/>
        <end position="1411"/>
    </location>
</feature>